<dbReference type="Pfam" id="PF00069">
    <property type="entry name" value="Pkinase"/>
    <property type="match status" value="1"/>
</dbReference>
<dbReference type="SUPFAM" id="SSF56112">
    <property type="entry name" value="Protein kinase-like (PK-like)"/>
    <property type="match status" value="1"/>
</dbReference>
<dbReference type="PROSITE" id="PS00108">
    <property type="entry name" value="PROTEIN_KINASE_ST"/>
    <property type="match status" value="1"/>
</dbReference>
<evidence type="ECO:0000313" key="6">
    <source>
        <dbReference type="Proteomes" id="UP000008141"/>
    </source>
</evidence>
<keyword evidence="6" id="KW-1185">Reference proteome</keyword>
<comment type="similarity">
    <text evidence="1">Belongs to the protein kinase superfamily. CK1 Ser/Thr protein kinase family. Casein kinase I subfamily.</text>
</comment>
<feature type="region of interest" description="Disordered" evidence="3">
    <location>
        <begin position="274"/>
        <end position="307"/>
    </location>
</feature>
<organism evidence="6">
    <name type="scientific">Chlorella variabilis</name>
    <name type="common">Green alga</name>
    <dbReference type="NCBI Taxonomy" id="554065"/>
    <lineage>
        <taxon>Eukaryota</taxon>
        <taxon>Viridiplantae</taxon>
        <taxon>Chlorophyta</taxon>
        <taxon>core chlorophytes</taxon>
        <taxon>Trebouxiophyceae</taxon>
        <taxon>Chlorellales</taxon>
        <taxon>Chlorellaceae</taxon>
        <taxon>Chlorella clade</taxon>
        <taxon>Chlorella</taxon>
    </lineage>
</organism>
<feature type="region of interest" description="Disordered" evidence="3">
    <location>
        <begin position="22"/>
        <end position="74"/>
    </location>
</feature>
<dbReference type="InterPro" id="IPR000719">
    <property type="entry name" value="Prot_kinase_dom"/>
</dbReference>
<evidence type="ECO:0000313" key="5">
    <source>
        <dbReference type="EMBL" id="EFN55720.1"/>
    </source>
</evidence>
<dbReference type="eggNOG" id="KOG1164">
    <property type="taxonomic scope" value="Eukaryota"/>
</dbReference>
<feature type="domain" description="Protein kinase" evidence="4">
    <location>
        <begin position="312"/>
        <end position="642"/>
    </location>
</feature>
<dbReference type="InterPro" id="IPR011009">
    <property type="entry name" value="Kinase-like_dom_sf"/>
</dbReference>
<dbReference type="PROSITE" id="PS50011">
    <property type="entry name" value="PROTEIN_KINASE_DOM"/>
    <property type="match status" value="1"/>
</dbReference>
<name>E1ZEU8_CHLVA</name>
<dbReference type="GeneID" id="17354916"/>
<gene>
    <name evidence="5" type="ORF">CHLNCDRAFT_134036</name>
</gene>
<dbReference type="SMART" id="SM00220">
    <property type="entry name" value="S_TKc"/>
    <property type="match status" value="1"/>
</dbReference>
<evidence type="ECO:0000256" key="3">
    <source>
        <dbReference type="SAM" id="MobiDB-lite"/>
    </source>
</evidence>
<dbReference type="Proteomes" id="UP000008141">
    <property type="component" value="Unassembled WGS sequence"/>
</dbReference>
<protein>
    <recommendedName>
        <fullName evidence="2">non-specific serine/threonine protein kinase</fullName>
        <ecNumber evidence="2">2.7.11.1</ecNumber>
    </recommendedName>
</protein>
<dbReference type="InterPro" id="IPR050235">
    <property type="entry name" value="CK1_Ser-Thr_kinase"/>
</dbReference>
<dbReference type="KEGG" id="cvr:CHLNCDRAFT_134036"/>
<feature type="compositionally biased region" description="Basic and acidic residues" evidence="3">
    <location>
        <begin position="44"/>
        <end position="56"/>
    </location>
</feature>
<dbReference type="EC" id="2.7.11.1" evidence="2"/>
<dbReference type="STRING" id="554065.E1ZEU8"/>
<reference evidence="5 6" key="1">
    <citation type="journal article" date="2010" name="Plant Cell">
        <title>The Chlorella variabilis NC64A genome reveals adaptation to photosymbiosis, coevolution with viruses, and cryptic sex.</title>
        <authorList>
            <person name="Blanc G."/>
            <person name="Duncan G."/>
            <person name="Agarkova I."/>
            <person name="Borodovsky M."/>
            <person name="Gurnon J."/>
            <person name="Kuo A."/>
            <person name="Lindquist E."/>
            <person name="Lucas S."/>
            <person name="Pangilinan J."/>
            <person name="Polle J."/>
            <person name="Salamov A."/>
            <person name="Terry A."/>
            <person name="Yamada T."/>
            <person name="Dunigan D.D."/>
            <person name="Grigoriev I.V."/>
            <person name="Claverie J.M."/>
            <person name="Van Etten J.L."/>
        </authorList>
    </citation>
    <scope>NUCLEOTIDE SEQUENCE [LARGE SCALE GENOMIC DNA]</scope>
    <source>
        <strain evidence="5 6">NC64A</strain>
    </source>
</reference>
<feature type="region of interest" description="Disordered" evidence="3">
    <location>
        <begin position="184"/>
        <end position="217"/>
    </location>
</feature>
<dbReference type="EMBL" id="GL433844">
    <property type="protein sequence ID" value="EFN55720.1"/>
    <property type="molecule type" value="Genomic_DNA"/>
</dbReference>
<evidence type="ECO:0000256" key="1">
    <source>
        <dbReference type="ARBA" id="ARBA00005926"/>
    </source>
</evidence>
<proteinExistence type="inferred from homology"/>
<dbReference type="Gene3D" id="1.10.510.10">
    <property type="entry name" value="Transferase(Phosphotransferase) domain 1"/>
    <property type="match status" value="1"/>
</dbReference>
<dbReference type="InParanoid" id="E1ZEU8"/>
<dbReference type="RefSeq" id="XP_005847822.1">
    <property type="nucleotide sequence ID" value="XM_005847760.1"/>
</dbReference>
<dbReference type="InterPro" id="IPR008271">
    <property type="entry name" value="Ser/Thr_kinase_AS"/>
</dbReference>
<accession>E1ZEU8</accession>
<dbReference type="GO" id="GO:0004674">
    <property type="term" value="F:protein serine/threonine kinase activity"/>
    <property type="evidence" value="ECO:0007669"/>
    <property type="project" value="UniProtKB-EC"/>
</dbReference>
<evidence type="ECO:0000259" key="4">
    <source>
        <dbReference type="PROSITE" id="PS50011"/>
    </source>
</evidence>
<dbReference type="GO" id="GO:0005524">
    <property type="term" value="F:ATP binding"/>
    <property type="evidence" value="ECO:0007669"/>
    <property type="project" value="InterPro"/>
</dbReference>
<evidence type="ECO:0000256" key="2">
    <source>
        <dbReference type="ARBA" id="ARBA00012513"/>
    </source>
</evidence>
<dbReference type="OrthoDB" id="549116at2759"/>
<dbReference type="PANTHER" id="PTHR11909">
    <property type="entry name" value="CASEIN KINASE-RELATED"/>
    <property type="match status" value="1"/>
</dbReference>
<feature type="compositionally biased region" description="Low complexity" evidence="3">
    <location>
        <begin position="200"/>
        <end position="209"/>
    </location>
</feature>
<dbReference type="AlphaFoldDB" id="E1ZEU8"/>
<sequence length="642" mass="66732">MGTSPSDSLAAAVEGLLEEVVAQRLGPTPKRKQPEEVAEDSAGEQERATRAAHPQDTDTEAAPPAAKRAKLEPSATTLALALPAEPAALASADAPAPTIATTAPKLHLATASLAEEAAVDLEAAVGELLGLDGDGELPATQPVASTQPAYEAAAVPGTMQLDSPAPTTVGEDQADLLDVEPTQDVADSASPANGAAPTSAAELAEGPAAAVPPAPTSWGVVTAPAPAPTDVPQLAADCPPPTTNEATHINLLKGDIEQDFDNADDWERTEEHLGWSGYSGGIADSPPSPSSTGGTAKHSSTPPPPESICDYQLQPKKAGSGGLGVVYPAQHTPSGRCVALKLGNTFTLIEGHRDFSWTTFATEWNTYAHLAASGEALPWMAEAFEFGLVRLGDGVAPWITLSLLGPSVHSLNQRDLARPALGAYARGMLAAMEGLHSQGFVHNDIKPSNFCVARSFNTQAANSLVVSPAGAVAPPVVLIDFGFASRFDAATVGEPQSFVGTPDFAATAALLSVRPGLRDDCEALGYTFLDLALDEMPWAVTKDSRELDTGGEPCEITYWGPRELALMEQRRSAKWSQLVKAGRVPAWLVQWICYCKDLAPQACPDYAHLRSLIAMGEQEAAAARAKAAAARAGAWRVGAAEE</sequence>